<dbReference type="AlphaFoldDB" id="A0A011SXQ7"/>
<comment type="caution">
    <text evidence="1">The sequence shown here is derived from an EMBL/GenBank/DDBJ whole genome shotgun (WGS) entry which is preliminary data.</text>
</comment>
<gene>
    <name evidence="1" type="ORF">BG36_11310</name>
</gene>
<dbReference type="HOGENOM" id="CLU_2821720_0_0_5"/>
<dbReference type="Proteomes" id="UP000019849">
    <property type="component" value="Unassembled WGS sequence"/>
</dbReference>
<organism evidence="1 2">
    <name type="scientific">Aquamicrobium defluvii</name>
    <dbReference type="NCBI Taxonomy" id="69279"/>
    <lineage>
        <taxon>Bacteria</taxon>
        <taxon>Pseudomonadati</taxon>
        <taxon>Pseudomonadota</taxon>
        <taxon>Alphaproteobacteria</taxon>
        <taxon>Hyphomicrobiales</taxon>
        <taxon>Phyllobacteriaceae</taxon>
        <taxon>Aquamicrobium</taxon>
    </lineage>
</organism>
<sequence>MDKIIEPKAPGLYVDRDIDCEEAMDYAITDLLDRASTAGWSIPEALAAIQRVIPNQRRAYEADPDPADEDGAALI</sequence>
<protein>
    <submittedName>
        <fullName evidence="1">Uncharacterized protein</fullName>
    </submittedName>
</protein>
<evidence type="ECO:0000313" key="2">
    <source>
        <dbReference type="Proteomes" id="UP000019849"/>
    </source>
</evidence>
<accession>A0A011SXQ7</accession>
<dbReference type="EMBL" id="JENY01000023">
    <property type="protein sequence ID" value="EXL04009.1"/>
    <property type="molecule type" value="Genomic_DNA"/>
</dbReference>
<evidence type="ECO:0000313" key="1">
    <source>
        <dbReference type="EMBL" id="EXL04009.1"/>
    </source>
</evidence>
<name>A0A011SXQ7_9HYPH</name>
<reference evidence="1 2" key="1">
    <citation type="submission" date="2014-02" db="EMBL/GenBank/DDBJ databases">
        <title>Aquamicrobium defluvii Genome sequencing.</title>
        <authorList>
            <person name="Wang X."/>
        </authorList>
    </citation>
    <scope>NUCLEOTIDE SEQUENCE [LARGE SCALE GENOMIC DNA]</scope>
    <source>
        <strain evidence="1 2">W13Z1</strain>
    </source>
</reference>
<dbReference type="RefSeq" id="WP_035029145.1">
    <property type="nucleotide sequence ID" value="NZ_KK073895.1"/>
</dbReference>
<proteinExistence type="predicted"/>